<dbReference type="PRINTS" id="PR01042">
    <property type="entry name" value="TRNASYNTHASP"/>
</dbReference>
<organism evidence="9 10">
    <name type="scientific">Molorchus minor</name>
    <dbReference type="NCBI Taxonomy" id="1323400"/>
    <lineage>
        <taxon>Eukaryota</taxon>
        <taxon>Metazoa</taxon>
        <taxon>Ecdysozoa</taxon>
        <taxon>Arthropoda</taxon>
        <taxon>Hexapoda</taxon>
        <taxon>Insecta</taxon>
        <taxon>Pterygota</taxon>
        <taxon>Neoptera</taxon>
        <taxon>Endopterygota</taxon>
        <taxon>Coleoptera</taxon>
        <taxon>Polyphaga</taxon>
        <taxon>Cucujiformia</taxon>
        <taxon>Chrysomeloidea</taxon>
        <taxon>Cerambycidae</taxon>
        <taxon>Lamiinae</taxon>
        <taxon>Monochamini</taxon>
        <taxon>Molorchus</taxon>
    </lineage>
</organism>
<evidence type="ECO:0000256" key="6">
    <source>
        <dbReference type="ARBA" id="ARBA00022917"/>
    </source>
</evidence>
<keyword evidence="10" id="KW-1185">Reference proteome</keyword>
<feature type="domain" description="Aminoacyl-transfer RNA synthetases class-II family profile" evidence="8">
    <location>
        <begin position="188"/>
        <end position="500"/>
    </location>
</feature>
<dbReference type="CDD" id="cd00776">
    <property type="entry name" value="AsxRS_core"/>
    <property type="match status" value="1"/>
</dbReference>
<evidence type="ECO:0000256" key="4">
    <source>
        <dbReference type="ARBA" id="ARBA00022741"/>
    </source>
</evidence>
<name>A0ABQ9ITF9_9CUCU</name>
<accession>A0ABQ9ITF9</accession>
<evidence type="ECO:0000256" key="7">
    <source>
        <dbReference type="ARBA" id="ARBA00023146"/>
    </source>
</evidence>
<proteinExistence type="inferred from homology"/>
<dbReference type="Pfam" id="PF01336">
    <property type="entry name" value="tRNA_anti-codon"/>
    <property type="match status" value="1"/>
</dbReference>
<dbReference type="Gene3D" id="2.40.50.140">
    <property type="entry name" value="Nucleic acid-binding proteins"/>
    <property type="match status" value="1"/>
</dbReference>
<dbReference type="EMBL" id="JAPWTJ010002654">
    <property type="protein sequence ID" value="KAJ8965239.1"/>
    <property type="molecule type" value="Genomic_DNA"/>
</dbReference>
<dbReference type="SUPFAM" id="SSF50249">
    <property type="entry name" value="Nucleic acid-binding proteins"/>
    <property type="match status" value="1"/>
</dbReference>
<evidence type="ECO:0000256" key="1">
    <source>
        <dbReference type="ARBA" id="ARBA00008226"/>
    </source>
</evidence>
<keyword evidence="6" id="KW-0648">Protein biosynthesis</keyword>
<evidence type="ECO:0000256" key="2">
    <source>
        <dbReference type="ARBA" id="ARBA00012816"/>
    </source>
</evidence>
<dbReference type="Gene3D" id="3.30.930.10">
    <property type="entry name" value="Bira Bifunctional Protein, Domain 2"/>
    <property type="match status" value="1"/>
</dbReference>
<dbReference type="EC" id="6.1.1.22" evidence="2"/>
<protein>
    <recommendedName>
        <fullName evidence="2">asparagine--tRNA ligase</fullName>
        <ecNumber evidence="2">6.1.1.22</ecNumber>
    </recommendedName>
</protein>
<keyword evidence="5" id="KW-0067">ATP-binding</keyword>
<dbReference type="InterPro" id="IPR006195">
    <property type="entry name" value="aa-tRNA-synth_II"/>
</dbReference>
<keyword evidence="3" id="KW-0436">Ligase</keyword>
<evidence type="ECO:0000256" key="5">
    <source>
        <dbReference type="ARBA" id="ARBA00022840"/>
    </source>
</evidence>
<dbReference type="PANTHER" id="PTHR22594:SF34">
    <property type="entry name" value="ASPARAGINE--TRNA LIGASE, MITOCHONDRIAL-RELATED"/>
    <property type="match status" value="1"/>
</dbReference>
<evidence type="ECO:0000313" key="9">
    <source>
        <dbReference type="EMBL" id="KAJ8965239.1"/>
    </source>
</evidence>
<dbReference type="InterPro" id="IPR004364">
    <property type="entry name" value="Aa-tRNA-synt_II"/>
</dbReference>
<comment type="similarity">
    <text evidence="1">Belongs to the class-II aminoacyl-tRNA synthetase family.</text>
</comment>
<dbReference type="InterPro" id="IPR004365">
    <property type="entry name" value="NA-bd_OB_tRNA"/>
</dbReference>
<gene>
    <name evidence="9" type="ORF">NQ317_006205</name>
</gene>
<evidence type="ECO:0000313" key="10">
    <source>
        <dbReference type="Proteomes" id="UP001162164"/>
    </source>
</evidence>
<comment type="caution">
    <text evidence="9">The sequence shown here is derived from an EMBL/GenBank/DDBJ whole genome shotgun (WGS) entry which is preliminary data.</text>
</comment>
<keyword evidence="7" id="KW-0030">Aminoacyl-tRNA synthetase</keyword>
<dbReference type="NCBIfam" id="TIGR00457">
    <property type="entry name" value="asnS"/>
    <property type="match status" value="1"/>
</dbReference>
<evidence type="ECO:0000259" key="8">
    <source>
        <dbReference type="PROSITE" id="PS50862"/>
    </source>
</evidence>
<dbReference type="PANTHER" id="PTHR22594">
    <property type="entry name" value="ASPARTYL/LYSYL-TRNA SYNTHETASE"/>
    <property type="match status" value="1"/>
</dbReference>
<reference evidence="9" key="1">
    <citation type="journal article" date="2023" name="Insect Mol. Biol.">
        <title>Genome sequencing provides insights into the evolution of gene families encoding plant cell wall-degrading enzymes in longhorned beetles.</title>
        <authorList>
            <person name="Shin N.R."/>
            <person name="Okamura Y."/>
            <person name="Kirsch R."/>
            <person name="Pauchet Y."/>
        </authorList>
    </citation>
    <scope>NUCLEOTIDE SEQUENCE</scope>
    <source>
        <strain evidence="9">MMC_N1</strain>
    </source>
</reference>
<dbReference type="SUPFAM" id="SSF55681">
    <property type="entry name" value="Class II aaRS and biotin synthetases"/>
    <property type="match status" value="1"/>
</dbReference>
<dbReference type="Proteomes" id="UP001162164">
    <property type="component" value="Unassembled WGS sequence"/>
</dbReference>
<keyword evidence="4" id="KW-0547">Nucleotide-binding</keyword>
<sequence>MNDELFINTVQKYPAVWTHPTNKEISGSCRLLNFFKEMFKNIFLNRLRTRTFDLISYNSRNVVTGIENIHNNDIGKEVEFKGWVKSVRKHKENIFVDLSYGIVKDKVQILIPLKLNPQVSPGTSIAVKGRLHLSPRGQIELLAERIKVFGKCSMEEGYPFAPRKTYAPEYVRQYLHLRPRYNKFSSLLKVRSAAELVIHEYFNSEGYISVHTPILTSNDCEGAGEIFKVIPDNEALLTDMVREKVPLHEAFFNTKVFLSVSGQLHLEAAAHSLHKVYTFGPTFRAENSKTRLHLSEFYMVESEIAFLEKLEELIQIIEELIKSVTKSLLNRCEDDIQLFCTENKISFTWLDKNFPILTYSEAIGILKSNRENFKTDIDYNKGFSKEHEIFLVNYCGGSPTFIINWPKVMKPFYMKECEDEDTEVAALDLLAPGVGEIVGGSLRENNYIKLKNRLPKLSEQLEWYLDLRKYGGVPTGGFGLGFERYLLFLLGINNIKDTIPFPRWPHNCSL</sequence>
<dbReference type="Pfam" id="PF00152">
    <property type="entry name" value="tRNA-synt_2"/>
    <property type="match status" value="1"/>
</dbReference>
<dbReference type="InterPro" id="IPR012340">
    <property type="entry name" value="NA-bd_OB-fold"/>
</dbReference>
<dbReference type="PROSITE" id="PS50862">
    <property type="entry name" value="AA_TRNA_LIGASE_II"/>
    <property type="match status" value="1"/>
</dbReference>
<dbReference type="InterPro" id="IPR002312">
    <property type="entry name" value="Asp/Asn-tRNA-synth_IIb"/>
</dbReference>
<dbReference type="InterPro" id="IPR045864">
    <property type="entry name" value="aa-tRNA-synth_II/BPL/LPL"/>
</dbReference>
<evidence type="ECO:0000256" key="3">
    <source>
        <dbReference type="ARBA" id="ARBA00022598"/>
    </source>
</evidence>
<dbReference type="NCBIfam" id="NF003037">
    <property type="entry name" value="PRK03932.1"/>
    <property type="match status" value="1"/>
</dbReference>
<dbReference type="InterPro" id="IPR004522">
    <property type="entry name" value="Asn-tRNA-ligase"/>
</dbReference>